<dbReference type="AlphaFoldDB" id="A0A1M7ZRX0"/>
<dbReference type="GO" id="GO:0004252">
    <property type="term" value="F:serine-type endopeptidase activity"/>
    <property type="evidence" value="ECO:0007669"/>
    <property type="project" value="InterPro"/>
</dbReference>
<keyword evidence="5" id="KW-0677">Repeat</keyword>
<dbReference type="Proteomes" id="UP000186406">
    <property type="component" value="Unassembled WGS sequence"/>
</dbReference>
<keyword evidence="4" id="KW-0732">Signal</keyword>
<dbReference type="GO" id="GO:0042597">
    <property type="term" value="C:periplasmic space"/>
    <property type="evidence" value="ECO:0007669"/>
    <property type="project" value="UniProtKB-SubCell"/>
</dbReference>
<dbReference type="InterPro" id="IPR009003">
    <property type="entry name" value="Peptidase_S1_PA"/>
</dbReference>
<keyword evidence="6" id="KW-0574">Periplasm</keyword>
<dbReference type="Gene3D" id="2.40.10.120">
    <property type="match status" value="1"/>
</dbReference>
<evidence type="ECO:0000256" key="10">
    <source>
        <dbReference type="PIRSR" id="PIRSR611782-2"/>
    </source>
</evidence>
<dbReference type="PANTHER" id="PTHR22939">
    <property type="entry name" value="SERINE PROTEASE FAMILY S1C HTRA-RELATED"/>
    <property type="match status" value="1"/>
</dbReference>
<organism evidence="12 13">
    <name type="scientific">Pseudoxanthobacter soli DSM 19599</name>
    <dbReference type="NCBI Taxonomy" id="1123029"/>
    <lineage>
        <taxon>Bacteria</taxon>
        <taxon>Pseudomonadati</taxon>
        <taxon>Pseudomonadota</taxon>
        <taxon>Alphaproteobacteria</taxon>
        <taxon>Hyphomicrobiales</taxon>
        <taxon>Segnochrobactraceae</taxon>
        <taxon>Pseudoxanthobacter</taxon>
    </lineage>
</organism>
<dbReference type="NCBIfam" id="TIGR02037">
    <property type="entry name" value="degP_htrA_DO"/>
    <property type="match status" value="1"/>
</dbReference>
<dbReference type="EMBL" id="FRXO01000015">
    <property type="protein sequence ID" value="SHO67559.1"/>
    <property type="molecule type" value="Genomic_DNA"/>
</dbReference>
<dbReference type="InterPro" id="IPR041489">
    <property type="entry name" value="PDZ_6"/>
</dbReference>
<comment type="subcellular location">
    <subcellularLocation>
        <location evidence="1">Periplasm</location>
    </subcellularLocation>
</comment>
<keyword evidence="8" id="KW-0720">Serine protease</keyword>
<protein>
    <submittedName>
        <fullName evidence="12">Do/DeqQ family serine protease</fullName>
    </submittedName>
</protein>
<feature type="active site" description="Charge relay system" evidence="9">
    <location>
        <position position="178"/>
    </location>
</feature>
<gene>
    <name evidence="12" type="ORF">SAMN02745172_04240</name>
</gene>
<dbReference type="PROSITE" id="PS50106">
    <property type="entry name" value="PDZ"/>
    <property type="match status" value="1"/>
</dbReference>
<evidence type="ECO:0000256" key="4">
    <source>
        <dbReference type="ARBA" id="ARBA00022729"/>
    </source>
</evidence>
<dbReference type="Gene3D" id="2.30.42.10">
    <property type="match status" value="2"/>
</dbReference>
<dbReference type="InterPro" id="IPR036034">
    <property type="entry name" value="PDZ_sf"/>
</dbReference>
<dbReference type="PANTHER" id="PTHR22939:SF129">
    <property type="entry name" value="SERINE PROTEASE HTRA2, MITOCHONDRIAL"/>
    <property type="match status" value="1"/>
</dbReference>
<feature type="domain" description="PDZ" evidence="11">
    <location>
        <begin position="310"/>
        <end position="389"/>
    </location>
</feature>
<keyword evidence="13" id="KW-1185">Reference proteome</keyword>
<feature type="binding site" evidence="10">
    <location>
        <position position="148"/>
    </location>
    <ligand>
        <name>substrate</name>
    </ligand>
</feature>
<dbReference type="Pfam" id="PF13365">
    <property type="entry name" value="Trypsin_2"/>
    <property type="match status" value="1"/>
</dbReference>
<evidence type="ECO:0000313" key="13">
    <source>
        <dbReference type="Proteomes" id="UP000186406"/>
    </source>
</evidence>
<dbReference type="SMART" id="SM00228">
    <property type="entry name" value="PDZ"/>
    <property type="match status" value="2"/>
</dbReference>
<evidence type="ECO:0000256" key="5">
    <source>
        <dbReference type="ARBA" id="ARBA00022737"/>
    </source>
</evidence>
<evidence type="ECO:0000256" key="6">
    <source>
        <dbReference type="ARBA" id="ARBA00022764"/>
    </source>
</evidence>
<feature type="binding site" evidence="10">
    <location>
        <position position="178"/>
    </location>
    <ligand>
        <name>substrate</name>
    </ligand>
</feature>
<comment type="similarity">
    <text evidence="2">Belongs to the peptidase S1C family.</text>
</comment>
<dbReference type="Pfam" id="PF17820">
    <property type="entry name" value="PDZ_6"/>
    <property type="match status" value="2"/>
</dbReference>
<evidence type="ECO:0000256" key="7">
    <source>
        <dbReference type="ARBA" id="ARBA00022801"/>
    </source>
</evidence>
<dbReference type="STRING" id="1123029.SAMN02745172_04240"/>
<evidence type="ECO:0000313" key="12">
    <source>
        <dbReference type="EMBL" id="SHO67559.1"/>
    </source>
</evidence>
<proteinExistence type="inferred from homology"/>
<evidence type="ECO:0000256" key="2">
    <source>
        <dbReference type="ARBA" id="ARBA00010541"/>
    </source>
</evidence>
<reference evidence="12 13" key="1">
    <citation type="submission" date="2016-12" db="EMBL/GenBank/DDBJ databases">
        <authorList>
            <person name="Song W.-J."/>
            <person name="Kurnit D.M."/>
        </authorList>
    </citation>
    <scope>NUCLEOTIDE SEQUENCE [LARGE SCALE GENOMIC DNA]</scope>
    <source>
        <strain evidence="12 13">DSM 19599</strain>
    </source>
</reference>
<keyword evidence="3 12" id="KW-0645">Protease</keyword>
<dbReference type="PRINTS" id="PR00834">
    <property type="entry name" value="PROTEASES2C"/>
</dbReference>
<dbReference type="InterPro" id="IPR011782">
    <property type="entry name" value="Pept_S1C_Do"/>
</dbReference>
<evidence type="ECO:0000256" key="3">
    <source>
        <dbReference type="ARBA" id="ARBA00022670"/>
    </source>
</evidence>
<dbReference type="InterPro" id="IPR001478">
    <property type="entry name" value="PDZ"/>
</dbReference>
<evidence type="ECO:0000256" key="1">
    <source>
        <dbReference type="ARBA" id="ARBA00004418"/>
    </source>
</evidence>
<dbReference type="InterPro" id="IPR001940">
    <property type="entry name" value="Peptidase_S1C"/>
</dbReference>
<keyword evidence="7" id="KW-0378">Hydrolase</keyword>
<sequence length="507" mass="52355">MPGFRMPRFPTPRFPLTRVPRAFSRIAVAAVVALGLGAGGAALFVQSSVAQNAAPAAPAAPAVRVPTSKAEITLSFAPVVKSVVPAVVNVYASRIVAQPSSPFGDDPLFRRFFGGGDGLRGPTRQRQLQSLGSGVIVDPSGIIVTNNHVIKDADAVRVALADRREFDADIVLKDEKTDLAVLRIRGAQGTFPALTLGDSDKLEVGDIVLAVGNPFGVGQTVTQGIVSALARTQVGITDYQFFIQTDAAINPGNSGGALVDMKGNVVGINTAIFSRSGGSIGIGFAIPANMVRQVVDAARQGGVIRRPWLGATLQTVTADIADGLGLDRPEGAIVTAVVAGSPAAKAGLEVGDLVVSVDGVEIDDPDSFGYRFATKPLGGTVALGIRRGEETLSLAVALVQAPEVPARDARNLDGVSPFAGATVMNLSPAVNDELRLPGDRKGVAVSRVAANSIAAQVGFVAGDIVLEVNGTAIDTTAQLAKLTARRAPVWRIAVEREGRVLQIALRG</sequence>
<evidence type="ECO:0000256" key="9">
    <source>
        <dbReference type="PIRSR" id="PIRSR611782-1"/>
    </source>
</evidence>
<dbReference type="SUPFAM" id="SSF50156">
    <property type="entry name" value="PDZ domain-like"/>
    <property type="match status" value="2"/>
</dbReference>
<feature type="active site" description="Charge relay system" evidence="9">
    <location>
        <position position="148"/>
    </location>
</feature>
<feature type="active site" description="Charge relay system" evidence="9">
    <location>
        <position position="254"/>
    </location>
</feature>
<dbReference type="RefSeq" id="WP_244530982.1">
    <property type="nucleotide sequence ID" value="NZ_FRXO01000015.1"/>
</dbReference>
<dbReference type="GO" id="GO:0006508">
    <property type="term" value="P:proteolysis"/>
    <property type="evidence" value="ECO:0007669"/>
    <property type="project" value="UniProtKB-KW"/>
</dbReference>
<name>A0A1M7ZRX0_9HYPH</name>
<accession>A0A1M7ZRX0</accession>
<dbReference type="SUPFAM" id="SSF50494">
    <property type="entry name" value="Trypsin-like serine proteases"/>
    <property type="match status" value="1"/>
</dbReference>
<feature type="binding site" evidence="10">
    <location>
        <begin position="252"/>
        <end position="254"/>
    </location>
    <ligand>
        <name>substrate</name>
    </ligand>
</feature>
<evidence type="ECO:0000259" key="11">
    <source>
        <dbReference type="PROSITE" id="PS50106"/>
    </source>
</evidence>
<evidence type="ECO:0000256" key="8">
    <source>
        <dbReference type="ARBA" id="ARBA00022825"/>
    </source>
</evidence>